<feature type="transmembrane region" description="Helical" evidence="1">
    <location>
        <begin position="75"/>
        <end position="92"/>
    </location>
</feature>
<sequence length="147" mass="16132">MRIYYRGPDARVTDQHFIRRTSSAEVVFSVRELRNVVRVQGGPAVERMGGIIVTGAGLVTLTAASWSLVGPTAGYAMAVVAILIALAVVTVTRRNARQWHVRATYRGVDVTLYSSSDRQMFNQVARALMRAIEDSRPVRETRGLAAA</sequence>
<keyword evidence="1" id="KW-0472">Membrane</keyword>
<dbReference type="OrthoDB" id="3296259at2"/>
<evidence type="ECO:0000313" key="3">
    <source>
        <dbReference type="Proteomes" id="UP000239209"/>
    </source>
</evidence>
<comment type="caution">
    <text evidence="2">The sequence shown here is derived from an EMBL/GenBank/DDBJ whole genome shotgun (WGS) entry which is preliminary data.</text>
</comment>
<evidence type="ECO:0000256" key="1">
    <source>
        <dbReference type="SAM" id="Phobius"/>
    </source>
</evidence>
<dbReference type="Proteomes" id="UP000239209">
    <property type="component" value="Unassembled WGS sequence"/>
</dbReference>
<accession>A0A2T0S831</accession>
<proteinExistence type="predicted"/>
<keyword evidence="1" id="KW-0812">Transmembrane</keyword>
<evidence type="ECO:0000313" key="2">
    <source>
        <dbReference type="EMBL" id="PRY29463.1"/>
    </source>
</evidence>
<reference evidence="2 3" key="1">
    <citation type="submission" date="2018-03" db="EMBL/GenBank/DDBJ databases">
        <title>Genomic Encyclopedia of Archaeal and Bacterial Type Strains, Phase II (KMG-II): from individual species to whole genera.</title>
        <authorList>
            <person name="Goeker M."/>
        </authorList>
    </citation>
    <scope>NUCLEOTIDE SEQUENCE [LARGE SCALE GENOMIC DNA]</scope>
    <source>
        <strain evidence="2 3">DSM 45348</strain>
    </source>
</reference>
<dbReference type="AlphaFoldDB" id="A0A2T0S831"/>
<organism evidence="2 3">
    <name type="scientific">Pseudosporangium ferrugineum</name>
    <dbReference type="NCBI Taxonomy" id="439699"/>
    <lineage>
        <taxon>Bacteria</taxon>
        <taxon>Bacillati</taxon>
        <taxon>Actinomycetota</taxon>
        <taxon>Actinomycetes</taxon>
        <taxon>Micromonosporales</taxon>
        <taxon>Micromonosporaceae</taxon>
        <taxon>Pseudosporangium</taxon>
    </lineage>
</organism>
<feature type="transmembrane region" description="Helical" evidence="1">
    <location>
        <begin position="48"/>
        <end position="69"/>
    </location>
</feature>
<keyword evidence="1" id="KW-1133">Transmembrane helix</keyword>
<dbReference type="Pfam" id="PF19744">
    <property type="entry name" value="DUF6232"/>
    <property type="match status" value="1"/>
</dbReference>
<dbReference type="EMBL" id="PVZG01000006">
    <property type="protein sequence ID" value="PRY29463.1"/>
    <property type="molecule type" value="Genomic_DNA"/>
</dbReference>
<dbReference type="RefSeq" id="WP_106127111.1">
    <property type="nucleotide sequence ID" value="NZ_PVZG01000006.1"/>
</dbReference>
<protein>
    <submittedName>
        <fullName evidence="2">Uncharacterized protein</fullName>
    </submittedName>
</protein>
<gene>
    <name evidence="2" type="ORF">CLV70_106182</name>
</gene>
<dbReference type="InterPro" id="IPR045629">
    <property type="entry name" value="DUF6232"/>
</dbReference>
<keyword evidence="3" id="KW-1185">Reference proteome</keyword>
<name>A0A2T0S831_9ACTN</name>